<dbReference type="AlphaFoldDB" id="A0A1H6F2V4"/>
<dbReference type="EMBL" id="FNVT01000049">
    <property type="protein sequence ID" value="SEH03943.1"/>
    <property type="molecule type" value="Genomic_DNA"/>
</dbReference>
<evidence type="ECO:0000313" key="1">
    <source>
        <dbReference type="EMBL" id="SEH03943.1"/>
    </source>
</evidence>
<dbReference type="Proteomes" id="UP000236732">
    <property type="component" value="Unassembled WGS sequence"/>
</dbReference>
<sequence>MLEICPGGPTGAAAMRPRHPVWPSAAAPPKVITWSQVGNRPVWEEALQAYAQWASWGQPHWRRYDITVTPGLQSIWLDTPERVLNST</sequence>
<organism evidence="1 2">
    <name type="scientific">Nonomuraea solani</name>
    <dbReference type="NCBI Taxonomy" id="1144553"/>
    <lineage>
        <taxon>Bacteria</taxon>
        <taxon>Bacillati</taxon>
        <taxon>Actinomycetota</taxon>
        <taxon>Actinomycetes</taxon>
        <taxon>Streptosporangiales</taxon>
        <taxon>Streptosporangiaceae</taxon>
        <taxon>Nonomuraea</taxon>
    </lineage>
</organism>
<accession>A0A1H6F2V4</accession>
<protein>
    <submittedName>
        <fullName evidence="1">Uncharacterized protein</fullName>
    </submittedName>
</protein>
<proteinExistence type="predicted"/>
<name>A0A1H6F2V4_9ACTN</name>
<gene>
    <name evidence="1" type="ORF">SAMN05444920_14913</name>
</gene>
<keyword evidence="2" id="KW-1185">Reference proteome</keyword>
<reference evidence="1 2" key="1">
    <citation type="submission" date="2016-10" db="EMBL/GenBank/DDBJ databases">
        <authorList>
            <person name="de Groot N.N."/>
        </authorList>
    </citation>
    <scope>NUCLEOTIDE SEQUENCE [LARGE SCALE GENOMIC DNA]</scope>
    <source>
        <strain evidence="1 2">CGMCC 4.7037</strain>
    </source>
</reference>
<evidence type="ECO:0000313" key="2">
    <source>
        <dbReference type="Proteomes" id="UP000236732"/>
    </source>
</evidence>